<keyword evidence="2" id="KW-0472">Membrane</keyword>
<gene>
    <name evidence="3" type="ORF">JF886_05735</name>
</gene>
<keyword evidence="2" id="KW-1133">Transmembrane helix</keyword>
<dbReference type="RefSeq" id="WP_337310480.1">
    <property type="nucleotide sequence ID" value="NZ_JAEKNS010000064.1"/>
</dbReference>
<name>A0A934JSS5_9BACT</name>
<comment type="caution">
    <text evidence="3">The sequence shown here is derived from an EMBL/GenBank/DDBJ whole genome shotgun (WGS) entry which is preliminary data.</text>
</comment>
<keyword evidence="2" id="KW-0812">Transmembrane</keyword>
<evidence type="ECO:0000313" key="3">
    <source>
        <dbReference type="EMBL" id="MBJ7594357.1"/>
    </source>
</evidence>
<evidence type="ECO:0000256" key="1">
    <source>
        <dbReference type="SAM" id="MobiDB-lite"/>
    </source>
</evidence>
<sequence length="68" mass="7487">MPEISTLRKPQALGNAPSGQASLRVRQRYLRRRSARRRLGDRGLTALWVGSGAVLSWLFVVGFAALGH</sequence>
<feature type="region of interest" description="Disordered" evidence="1">
    <location>
        <begin position="1"/>
        <end position="20"/>
    </location>
</feature>
<organism evidence="3 4">
    <name type="scientific">Candidatus Aeolococcus gillhamiae</name>
    <dbReference type="NCBI Taxonomy" id="3127015"/>
    <lineage>
        <taxon>Bacteria</taxon>
        <taxon>Bacillati</taxon>
        <taxon>Candidatus Dormiibacterota</taxon>
        <taxon>Candidatus Dormibacteria</taxon>
        <taxon>Candidatus Aeolococcales</taxon>
        <taxon>Candidatus Aeolococcaceae</taxon>
        <taxon>Candidatus Aeolococcus</taxon>
    </lineage>
</organism>
<dbReference type="AlphaFoldDB" id="A0A934JSS5"/>
<proteinExistence type="predicted"/>
<reference evidence="3 4" key="1">
    <citation type="submission" date="2020-10" db="EMBL/GenBank/DDBJ databases">
        <title>Ca. Dormibacterota MAGs.</title>
        <authorList>
            <person name="Montgomery K."/>
        </authorList>
    </citation>
    <scope>NUCLEOTIDE SEQUENCE [LARGE SCALE GENOMIC DNA]</scope>
    <source>
        <strain evidence="3">SC8812_S17_18</strain>
    </source>
</reference>
<accession>A0A934JSS5</accession>
<dbReference type="EMBL" id="JAEKNS010000064">
    <property type="protein sequence ID" value="MBJ7594357.1"/>
    <property type="molecule type" value="Genomic_DNA"/>
</dbReference>
<protein>
    <submittedName>
        <fullName evidence="3">Uncharacterized protein</fullName>
    </submittedName>
</protein>
<evidence type="ECO:0000256" key="2">
    <source>
        <dbReference type="SAM" id="Phobius"/>
    </source>
</evidence>
<evidence type="ECO:0000313" key="4">
    <source>
        <dbReference type="Proteomes" id="UP000606991"/>
    </source>
</evidence>
<feature type="transmembrane region" description="Helical" evidence="2">
    <location>
        <begin position="43"/>
        <end position="66"/>
    </location>
</feature>
<dbReference type="Proteomes" id="UP000606991">
    <property type="component" value="Unassembled WGS sequence"/>
</dbReference>